<evidence type="ECO:0000313" key="2">
    <source>
        <dbReference type="EMBL" id="KAK2562682.1"/>
    </source>
</evidence>
<reference evidence="2" key="2">
    <citation type="journal article" date="2023" name="Science">
        <title>Genomic signatures of disease resistance in endangered staghorn corals.</title>
        <authorList>
            <person name="Vollmer S.V."/>
            <person name="Selwyn J.D."/>
            <person name="Despard B.A."/>
            <person name="Roesel C.L."/>
        </authorList>
    </citation>
    <scope>NUCLEOTIDE SEQUENCE</scope>
    <source>
        <strain evidence="2">K2</strain>
    </source>
</reference>
<evidence type="ECO:0000256" key="1">
    <source>
        <dbReference type="SAM" id="Phobius"/>
    </source>
</evidence>
<protein>
    <submittedName>
        <fullName evidence="2">Uncharacterized protein</fullName>
    </submittedName>
</protein>
<keyword evidence="1" id="KW-0812">Transmembrane</keyword>
<feature type="transmembrane region" description="Helical" evidence="1">
    <location>
        <begin position="53"/>
        <end position="72"/>
    </location>
</feature>
<name>A0AAD9V6B4_ACRCE</name>
<keyword evidence="1" id="KW-1133">Transmembrane helix</keyword>
<evidence type="ECO:0000313" key="3">
    <source>
        <dbReference type="Proteomes" id="UP001249851"/>
    </source>
</evidence>
<keyword evidence="1" id="KW-0472">Membrane</keyword>
<reference evidence="2" key="1">
    <citation type="journal article" date="2023" name="G3 (Bethesda)">
        <title>Whole genome assembly and annotation of the endangered Caribbean coral Acropora cervicornis.</title>
        <authorList>
            <person name="Selwyn J.D."/>
            <person name="Vollmer S.V."/>
        </authorList>
    </citation>
    <scope>NUCLEOTIDE SEQUENCE</scope>
    <source>
        <strain evidence="2">K2</strain>
    </source>
</reference>
<comment type="caution">
    <text evidence="2">The sequence shown here is derived from an EMBL/GenBank/DDBJ whole genome shotgun (WGS) entry which is preliminary data.</text>
</comment>
<organism evidence="2 3">
    <name type="scientific">Acropora cervicornis</name>
    <name type="common">Staghorn coral</name>
    <dbReference type="NCBI Taxonomy" id="6130"/>
    <lineage>
        <taxon>Eukaryota</taxon>
        <taxon>Metazoa</taxon>
        <taxon>Cnidaria</taxon>
        <taxon>Anthozoa</taxon>
        <taxon>Hexacorallia</taxon>
        <taxon>Scleractinia</taxon>
        <taxon>Astrocoeniina</taxon>
        <taxon>Acroporidae</taxon>
        <taxon>Acropora</taxon>
    </lineage>
</organism>
<sequence>MGPIPSDPPGISFTGPVGISCMDPRPPAPPATSSIWLIPPCCPDISFIGPIPIPSPIISFIGPILPVLLFWFSYQTVHHNRHPFHSRGRRALAPQGQPFLDQGKNMDPIHHCPLYQGHRQSPPHYRSSAAFGKAWHKAFLPYAHILTVQCLYQLQAHQP</sequence>
<dbReference type="EMBL" id="JARQWQ010000028">
    <property type="protein sequence ID" value="KAK2562682.1"/>
    <property type="molecule type" value="Genomic_DNA"/>
</dbReference>
<keyword evidence="3" id="KW-1185">Reference proteome</keyword>
<dbReference type="AlphaFoldDB" id="A0AAD9V6B4"/>
<proteinExistence type="predicted"/>
<accession>A0AAD9V6B4</accession>
<gene>
    <name evidence="2" type="ORF">P5673_014388</name>
</gene>
<dbReference type="Proteomes" id="UP001249851">
    <property type="component" value="Unassembled WGS sequence"/>
</dbReference>